<proteinExistence type="predicted"/>
<dbReference type="RefSeq" id="WP_312640202.1">
    <property type="nucleotide sequence ID" value="NZ_CP116967.1"/>
</dbReference>
<dbReference type="KEGG" id="nall:PP769_11505"/>
<accession>A0AA96G751</accession>
<reference evidence="3 4" key="1">
    <citation type="submission" date="2023-01" db="EMBL/GenBank/DDBJ databases">
        <title>Cultivation and genomic characterization of new, ubiquitous marine nitrite-oxidizing bacteria from the Nitrospirales.</title>
        <authorList>
            <person name="Mueller A.J."/>
            <person name="Daebeler A."/>
            <person name="Herbold C.W."/>
            <person name="Kirkegaard R.H."/>
            <person name="Daims H."/>
        </authorList>
    </citation>
    <scope>NUCLEOTIDE SEQUENCE [LARGE SCALE GENOMIC DNA]</scope>
    <source>
        <strain evidence="3 4">VA</strain>
    </source>
</reference>
<feature type="compositionally biased region" description="Basic and acidic residues" evidence="1">
    <location>
        <begin position="76"/>
        <end position="89"/>
    </location>
</feature>
<feature type="chain" id="PRO_5041709498" description="Bacterial OB-fold domain-containing protein" evidence="2">
    <location>
        <begin position="25"/>
        <end position="202"/>
    </location>
</feature>
<dbReference type="EMBL" id="CP116967">
    <property type="protein sequence ID" value="WNM56604.1"/>
    <property type="molecule type" value="Genomic_DNA"/>
</dbReference>
<sequence length="202" mass="22199">MKSVWKFAAPTFVLTLGFAATLHAASDQMQQTSDRTGQQQNQMATVKGTVEKVEGDVFTIKNDKGETIRLHLDEKAFQGKQPKEGDKIQARIPNGEETYDVVSVKKDGDSSADSSLRGGESMQAQSSSQSSSSQEKFTRTIQGEISKVDGNVFYVQDTSGKEIRLRLDQSAEHSGELKEGDKIEALVTQKKEFHVISAEPIQ</sequence>
<feature type="compositionally biased region" description="Low complexity" evidence="1">
    <location>
        <begin position="121"/>
        <end position="134"/>
    </location>
</feature>
<name>A0AA96G751_9BACT</name>
<evidence type="ECO:0000256" key="1">
    <source>
        <dbReference type="SAM" id="MobiDB-lite"/>
    </source>
</evidence>
<keyword evidence="2" id="KW-0732">Signal</keyword>
<protein>
    <recommendedName>
        <fullName evidence="5">Bacterial OB-fold domain-containing protein</fullName>
    </recommendedName>
</protein>
<evidence type="ECO:0008006" key="5">
    <source>
        <dbReference type="Google" id="ProtNLM"/>
    </source>
</evidence>
<gene>
    <name evidence="3" type="ORF">PP769_11505</name>
</gene>
<keyword evidence="4" id="KW-1185">Reference proteome</keyword>
<dbReference type="Proteomes" id="UP001302719">
    <property type="component" value="Chromosome"/>
</dbReference>
<evidence type="ECO:0000256" key="2">
    <source>
        <dbReference type="SAM" id="SignalP"/>
    </source>
</evidence>
<dbReference type="AlphaFoldDB" id="A0AA96G751"/>
<organism evidence="3 4">
    <name type="scientific">Candidatus Nitrospira allomarina</name>
    <dbReference type="NCBI Taxonomy" id="3020900"/>
    <lineage>
        <taxon>Bacteria</taxon>
        <taxon>Pseudomonadati</taxon>
        <taxon>Nitrospirota</taxon>
        <taxon>Nitrospiria</taxon>
        <taxon>Nitrospirales</taxon>
        <taxon>Nitrospiraceae</taxon>
        <taxon>Nitrospira</taxon>
    </lineage>
</organism>
<evidence type="ECO:0000313" key="3">
    <source>
        <dbReference type="EMBL" id="WNM56604.1"/>
    </source>
</evidence>
<feature type="region of interest" description="Disordered" evidence="1">
    <location>
        <begin position="76"/>
        <end position="139"/>
    </location>
</feature>
<evidence type="ECO:0000313" key="4">
    <source>
        <dbReference type="Proteomes" id="UP001302719"/>
    </source>
</evidence>
<feature type="signal peptide" evidence="2">
    <location>
        <begin position="1"/>
        <end position="24"/>
    </location>
</feature>